<name>B6K4W9_SCHJY</name>
<comment type="subunit">
    <text evidence="9">Component of the NDC80 complex.</text>
</comment>
<protein>
    <recommendedName>
        <fullName evidence="9">Kinetochore protein SPC25</fullName>
    </recommendedName>
</protein>
<evidence type="ECO:0000256" key="7">
    <source>
        <dbReference type="ARBA" id="ARBA00023306"/>
    </source>
</evidence>
<keyword evidence="5 9" id="KW-0995">Kinetochore</keyword>
<keyword evidence="8 9" id="KW-0137">Centromere</keyword>
<dbReference type="OrthoDB" id="4056921at2759"/>
<dbReference type="Pfam" id="PF08234">
    <property type="entry name" value="Spindle_Spc25"/>
    <property type="match status" value="1"/>
</dbReference>
<evidence type="ECO:0000256" key="1">
    <source>
        <dbReference type="ARBA" id="ARBA00006379"/>
    </source>
</evidence>
<keyword evidence="3 9" id="KW-0132">Cell division</keyword>
<evidence type="ECO:0000256" key="5">
    <source>
        <dbReference type="ARBA" id="ARBA00022838"/>
    </source>
</evidence>
<dbReference type="VEuPathDB" id="FungiDB:SJAG_03683"/>
<evidence type="ECO:0000256" key="2">
    <source>
        <dbReference type="ARBA" id="ARBA00022454"/>
    </source>
</evidence>
<evidence type="ECO:0000256" key="8">
    <source>
        <dbReference type="ARBA" id="ARBA00023328"/>
    </source>
</evidence>
<dbReference type="FunFam" id="3.30.457.50:FF:000001">
    <property type="entry name" value="Probable kinetochore protein spc25"/>
    <property type="match status" value="1"/>
</dbReference>
<feature type="domain" description="Chromosome segregation protein Spc25 C-terminal" evidence="11">
    <location>
        <begin position="156"/>
        <end position="224"/>
    </location>
</feature>
<evidence type="ECO:0000313" key="14">
    <source>
        <dbReference type="Proteomes" id="UP000001744"/>
    </source>
</evidence>
<dbReference type="GO" id="GO:0008017">
    <property type="term" value="F:microtubule binding"/>
    <property type="evidence" value="ECO:0007669"/>
    <property type="project" value="EnsemblFungi"/>
</dbReference>
<dbReference type="InterPro" id="IPR013255">
    <property type="entry name" value="Spc25_C"/>
</dbReference>
<dbReference type="eggNOG" id="KOG4657">
    <property type="taxonomic scope" value="Eukaryota"/>
</dbReference>
<dbReference type="RefSeq" id="XP_002174819.2">
    <property type="nucleotide sequence ID" value="XM_002174783.2"/>
</dbReference>
<keyword evidence="6 10" id="KW-0175">Coiled coil</keyword>
<evidence type="ECO:0000313" key="13">
    <source>
        <dbReference type="JaponicusDB" id="SJAG_03683"/>
    </source>
</evidence>
<dbReference type="GO" id="GO:0007059">
    <property type="term" value="P:chromosome segregation"/>
    <property type="evidence" value="ECO:0000318"/>
    <property type="project" value="GO_Central"/>
</dbReference>
<keyword evidence="2 9" id="KW-0158">Chromosome</keyword>
<dbReference type="CDD" id="cd23784">
    <property type="entry name" value="RWD_Spc25"/>
    <property type="match status" value="1"/>
</dbReference>
<evidence type="ECO:0000259" key="11">
    <source>
        <dbReference type="Pfam" id="PF08234"/>
    </source>
</evidence>
<evidence type="ECO:0000256" key="3">
    <source>
        <dbReference type="ARBA" id="ARBA00022618"/>
    </source>
</evidence>
<dbReference type="JaponicusDB" id="SJAG_03683">
    <property type="gene designation" value="spc25"/>
</dbReference>
<evidence type="ECO:0000256" key="9">
    <source>
        <dbReference type="RuleBase" id="RU367150"/>
    </source>
</evidence>
<dbReference type="HOGENOM" id="CLU_065188_0_0_1"/>
<proteinExistence type="inferred from homology"/>
<dbReference type="Proteomes" id="UP000001744">
    <property type="component" value="Unassembled WGS sequence"/>
</dbReference>
<evidence type="ECO:0000256" key="4">
    <source>
        <dbReference type="ARBA" id="ARBA00022776"/>
    </source>
</evidence>
<accession>B6K4W9</accession>
<keyword evidence="14" id="KW-1185">Reference proteome</keyword>
<sequence>MAEYNEDTFSFETLRNNVSNFCLFFNKYTQDQRQKLLDDKNEHLKQCSELWEKQKKTEKELERAQLREKEVMDNIEKEKLEQLTITQEIQRYTEILEDMNRRKALLAEEIERQQSVLTAKRELKAKEEHHFMKQKSLDNPELQFWEKYLGMRIEGVREDELRIVFVNIDDKNWKKRFSFHINFMEKLYEVTKCNPPLSNLEELVERLNKTRNFFRFLKEIRMSFYIYAHSNS</sequence>
<gene>
    <name evidence="13" type="primary">spc25</name>
    <name evidence="12" type="ORF">SJAG_03683</name>
</gene>
<dbReference type="AlphaFoldDB" id="B6K4W9"/>
<dbReference type="GeneID" id="7052200"/>
<comment type="similarity">
    <text evidence="1 9">Belongs to the SPC25 family.</text>
</comment>
<keyword evidence="7 9" id="KW-0131">Cell cycle</keyword>
<keyword evidence="4 9" id="KW-0498">Mitosis</keyword>
<reference evidence="12 14" key="1">
    <citation type="journal article" date="2011" name="Science">
        <title>Comparative functional genomics of the fission yeasts.</title>
        <authorList>
            <person name="Rhind N."/>
            <person name="Chen Z."/>
            <person name="Yassour M."/>
            <person name="Thompson D.A."/>
            <person name="Haas B.J."/>
            <person name="Habib N."/>
            <person name="Wapinski I."/>
            <person name="Roy S."/>
            <person name="Lin M.F."/>
            <person name="Heiman D.I."/>
            <person name="Young S.K."/>
            <person name="Furuya K."/>
            <person name="Guo Y."/>
            <person name="Pidoux A."/>
            <person name="Chen H.M."/>
            <person name="Robbertse B."/>
            <person name="Goldberg J.M."/>
            <person name="Aoki K."/>
            <person name="Bayne E.H."/>
            <person name="Berlin A.M."/>
            <person name="Desjardins C.A."/>
            <person name="Dobbs E."/>
            <person name="Dukaj L."/>
            <person name="Fan L."/>
            <person name="FitzGerald M.G."/>
            <person name="French C."/>
            <person name="Gujja S."/>
            <person name="Hansen K."/>
            <person name="Keifenheim D."/>
            <person name="Levin J.Z."/>
            <person name="Mosher R.A."/>
            <person name="Mueller C.A."/>
            <person name="Pfiffner J."/>
            <person name="Priest M."/>
            <person name="Russ C."/>
            <person name="Smialowska A."/>
            <person name="Swoboda P."/>
            <person name="Sykes S.M."/>
            <person name="Vaughn M."/>
            <person name="Vengrova S."/>
            <person name="Yoder R."/>
            <person name="Zeng Q."/>
            <person name="Allshire R."/>
            <person name="Baulcombe D."/>
            <person name="Birren B.W."/>
            <person name="Brown W."/>
            <person name="Ekwall K."/>
            <person name="Kellis M."/>
            <person name="Leatherwood J."/>
            <person name="Levin H."/>
            <person name="Margalit H."/>
            <person name="Martienssen R."/>
            <person name="Nieduszynski C.A."/>
            <person name="Spatafora J.W."/>
            <person name="Friedman N."/>
            <person name="Dalgaard J.Z."/>
            <person name="Baumann P."/>
            <person name="Niki H."/>
            <person name="Regev A."/>
            <person name="Nusbaum C."/>
        </authorList>
    </citation>
    <scope>NUCLEOTIDE SEQUENCE [LARGE SCALE GENOMIC DNA]</scope>
    <source>
        <strain evidence="14">yFS275 / FY16936</strain>
    </source>
</reference>
<feature type="coiled-coil region" evidence="10">
    <location>
        <begin position="54"/>
        <end position="116"/>
    </location>
</feature>
<evidence type="ECO:0000256" key="10">
    <source>
        <dbReference type="SAM" id="Coils"/>
    </source>
</evidence>
<dbReference type="GO" id="GO:0031262">
    <property type="term" value="C:Ndc80 complex"/>
    <property type="evidence" value="ECO:0000318"/>
    <property type="project" value="GO_Central"/>
</dbReference>
<comment type="subcellular location">
    <subcellularLocation>
        <location evidence="9">Nucleus</location>
    </subcellularLocation>
    <subcellularLocation>
        <location evidence="9">Chromosome</location>
        <location evidence="9">Centromere</location>
        <location evidence="9">Kinetochore</location>
    </subcellularLocation>
</comment>
<dbReference type="OMA" id="HEDQRMK"/>
<dbReference type="GO" id="GO:0005634">
    <property type="term" value="C:nucleus"/>
    <property type="evidence" value="ECO:0007669"/>
    <property type="project" value="UniProtKB-SubCell"/>
</dbReference>
<dbReference type="Gene3D" id="3.30.457.50">
    <property type="entry name" value="Chromosome segregation protein Spc25"/>
    <property type="match status" value="1"/>
</dbReference>
<dbReference type="EMBL" id="KE651167">
    <property type="protein sequence ID" value="EEB08526.2"/>
    <property type="molecule type" value="Genomic_DNA"/>
</dbReference>
<evidence type="ECO:0000256" key="6">
    <source>
        <dbReference type="ARBA" id="ARBA00023054"/>
    </source>
</evidence>
<dbReference type="STRING" id="402676.B6K4W9"/>
<organism evidence="12 14">
    <name type="scientific">Schizosaccharomyces japonicus (strain yFS275 / FY16936)</name>
    <name type="common">Fission yeast</name>
    <dbReference type="NCBI Taxonomy" id="402676"/>
    <lineage>
        <taxon>Eukaryota</taxon>
        <taxon>Fungi</taxon>
        <taxon>Dikarya</taxon>
        <taxon>Ascomycota</taxon>
        <taxon>Taphrinomycotina</taxon>
        <taxon>Schizosaccharomycetes</taxon>
        <taxon>Schizosaccharomycetales</taxon>
        <taxon>Schizosaccharomycetaceae</taxon>
        <taxon>Schizosaccharomyces</taxon>
    </lineage>
</organism>
<dbReference type="InterPro" id="IPR045143">
    <property type="entry name" value="Spc25"/>
</dbReference>
<dbReference type="PANTHER" id="PTHR14281">
    <property type="entry name" value="KINETOCHORE PROTEIN SPC25-RELATED"/>
    <property type="match status" value="1"/>
</dbReference>
<keyword evidence="9" id="KW-0539">Nucleus</keyword>
<dbReference type="GO" id="GO:0051301">
    <property type="term" value="P:cell division"/>
    <property type="evidence" value="ECO:0007669"/>
    <property type="project" value="UniProtKB-UniRule"/>
</dbReference>
<dbReference type="PANTHER" id="PTHR14281:SF0">
    <property type="entry name" value="KINETOCHORE PROTEIN SPC25"/>
    <property type="match status" value="1"/>
</dbReference>
<evidence type="ECO:0000313" key="12">
    <source>
        <dbReference type="EMBL" id="EEB08526.2"/>
    </source>
</evidence>
<comment type="function">
    <text evidence="9">Acts as a component of the essential kinetochore-associated NDC80 complex, which is required for chromosome segregation and spindle checkpoint activity.</text>
</comment>